<keyword evidence="3" id="KW-1185">Reference proteome</keyword>
<dbReference type="EMBL" id="JAPMOU010000008">
    <property type="protein sequence ID" value="MDE1462025.1"/>
    <property type="molecule type" value="Genomic_DNA"/>
</dbReference>
<evidence type="ECO:0000256" key="1">
    <source>
        <dbReference type="SAM" id="MobiDB-lite"/>
    </source>
</evidence>
<sequence length="590" mass="66245">MSYMFIRVKIRDTVYEIHEGTFASSPELTPKMFLNRAEIRSFYRSCLNQNNGIENQLEYLLKTHNHLEEAFIEAVDQWQITVSTRNEMPLYPFVQPAKSVIPPVGHLQPISSQDKMEQPASEQPTSKSLKDAAQKIAPGLAAGALVGTSQTQKTAENWVELELVDQDNQPIPNEEFIVIDAFTRNTVTQGTLEANGTAYVALPKNTAHVEVMYPDVEDVLPDDYFIQPGESNQDYASRIWKIFTKHRLDKNFTESQRIISAVKQEAGLSDPLDFNNPTQADADYLAQIQNLKPGAWQHPAMEKTGEEVSSPPVNPTLFMGPGYQEYYCRNPKDHGLAFKTRERLQEAYVLNETHLKMERELGQTIRHARAHADPWNVLRDNPDVIVDAIGMSAVGRGIGGSSIPVKPKGTATAPRRRQTGRNISQPKSPVRDRGKSKSTIKTKTNKHKDFSFDQQFGNLRQPYGGLKDFEHSKGKIISNPELQIIKPGDKAAPLVKGKRYIWAIDKNGNLRIGVEHEVSPGKRLGHPSLVGKDGARAGGEIKLNSETKEWRINDRSGRYSRGRTKEEKANILENTQKLFKYAGLNVGVKK</sequence>
<evidence type="ECO:0000313" key="3">
    <source>
        <dbReference type="Proteomes" id="UP001528823"/>
    </source>
</evidence>
<proteinExistence type="predicted"/>
<gene>
    <name evidence="2" type="ORF">ORQ98_08580</name>
</gene>
<feature type="region of interest" description="Disordered" evidence="1">
    <location>
        <begin position="399"/>
        <end position="443"/>
    </location>
</feature>
<organism evidence="2 3">
    <name type="scientific">Spartinivicinus poritis</name>
    <dbReference type="NCBI Taxonomy" id="2994640"/>
    <lineage>
        <taxon>Bacteria</taxon>
        <taxon>Pseudomonadati</taxon>
        <taxon>Pseudomonadota</taxon>
        <taxon>Gammaproteobacteria</taxon>
        <taxon>Oceanospirillales</taxon>
        <taxon>Zooshikellaceae</taxon>
        <taxon>Spartinivicinus</taxon>
    </lineage>
</organism>
<reference evidence="2 3" key="1">
    <citation type="submission" date="2022-11" db="EMBL/GenBank/DDBJ databases">
        <title>Spartinivicinus poritis sp. nov., isolated from scleractinian coral Porites lutea.</title>
        <authorList>
            <person name="Zhang G."/>
            <person name="Cai L."/>
            <person name="Wei Q."/>
        </authorList>
    </citation>
    <scope>NUCLEOTIDE SEQUENCE [LARGE SCALE GENOMIC DNA]</scope>
    <source>
        <strain evidence="2 3">A2-2</strain>
    </source>
</reference>
<comment type="caution">
    <text evidence="2">The sequence shown here is derived from an EMBL/GenBank/DDBJ whole genome shotgun (WGS) entry which is preliminary data.</text>
</comment>
<accession>A0ABT5U6N3</accession>
<evidence type="ECO:0000313" key="2">
    <source>
        <dbReference type="EMBL" id="MDE1462025.1"/>
    </source>
</evidence>
<feature type="region of interest" description="Disordered" evidence="1">
    <location>
        <begin position="104"/>
        <end position="127"/>
    </location>
</feature>
<name>A0ABT5U6N3_9GAMM</name>
<protein>
    <submittedName>
        <fullName evidence="2">Uncharacterized protein</fullName>
    </submittedName>
</protein>
<dbReference type="Proteomes" id="UP001528823">
    <property type="component" value="Unassembled WGS sequence"/>
</dbReference>
<dbReference type="RefSeq" id="WP_274688384.1">
    <property type="nucleotide sequence ID" value="NZ_JAPMOU010000008.1"/>
</dbReference>